<accession>A0AA43TXH9</accession>
<dbReference type="EMBL" id="JAPUFD010000015">
    <property type="protein sequence ID" value="MDI1491568.1"/>
    <property type="molecule type" value="Genomic_DNA"/>
</dbReference>
<dbReference type="PROSITE" id="PS51257">
    <property type="entry name" value="PROKAR_LIPOPROTEIN"/>
    <property type="match status" value="1"/>
</dbReference>
<evidence type="ECO:0000256" key="2">
    <source>
        <dbReference type="SAM" id="Phobius"/>
    </source>
</evidence>
<dbReference type="Gene3D" id="3.40.50.20">
    <property type="match status" value="1"/>
</dbReference>
<dbReference type="Proteomes" id="UP001161017">
    <property type="component" value="Unassembled WGS sequence"/>
</dbReference>
<name>A0AA43TXH9_9LECA</name>
<keyword evidence="2" id="KW-0472">Membrane</keyword>
<evidence type="ECO:0008006" key="5">
    <source>
        <dbReference type="Google" id="ProtNLM"/>
    </source>
</evidence>
<keyword evidence="4" id="KW-1185">Reference proteome</keyword>
<feature type="region of interest" description="Disordered" evidence="1">
    <location>
        <begin position="227"/>
        <end position="246"/>
    </location>
</feature>
<organism evidence="3 4">
    <name type="scientific">Ramalina farinacea</name>
    <dbReference type="NCBI Taxonomy" id="258253"/>
    <lineage>
        <taxon>Eukaryota</taxon>
        <taxon>Fungi</taxon>
        <taxon>Dikarya</taxon>
        <taxon>Ascomycota</taxon>
        <taxon>Pezizomycotina</taxon>
        <taxon>Lecanoromycetes</taxon>
        <taxon>OSLEUM clade</taxon>
        <taxon>Lecanoromycetidae</taxon>
        <taxon>Lecanorales</taxon>
        <taxon>Lecanorineae</taxon>
        <taxon>Ramalinaceae</taxon>
        <taxon>Ramalina</taxon>
    </lineage>
</organism>
<feature type="compositionally biased region" description="Polar residues" evidence="1">
    <location>
        <begin position="227"/>
        <end position="242"/>
    </location>
</feature>
<protein>
    <recommendedName>
        <fullName evidence="5">ATP-grasp domain-containing protein</fullName>
    </recommendedName>
</protein>
<evidence type="ECO:0000313" key="4">
    <source>
        <dbReference type="Proteomes" id="UP001161017"/>
    </source>
</evidence>
<gene>
    <name evidence="3" type="ORF">OHK93_002777</name>
</gene>
<proteinExistence type="predicted"/>
<keyword evidence="2" id="KW-1133">Transmembrane helix</keyword>
<comment type="caution">
    <text evidence="3">The sequence shown here is derived from an EMBL/GenBank/DDBJ whole genome shotgun (WGS) entry which is preliminary data.</text>
</comment>
<evidence type="ECO:0000256" key="1">
    <source>
        <dbReference type="SAM" id="MobiDB-lite"/>
    </source>
</evidence>
<dbReference type="SUPFAM" id="SSF51735">
    <property type="entry name" value="NAD(P)-binding Rossmann-fold domains"/>
    <property type="match status" value="1"/>
</dbReference>
<keyword evidence="2" id="KW-0812">Transmembrane</keyword>
<feature type="transmembrane region" description="Helical" evidence="2">
    <location>
        <begin position="26"/>
        <end position="49"/>
    </location>
</feature>
<sequence>MSKATSSSLFTPTAASSQLHHQLRSFLLVFLSIACLPITTSFLILSYVLRPYAYASILLRRYRLQHAPAFKPRRILVTGVGMSKGLFLARTFYLAGHTVIGADFDAAYSIPAAGRFSASIQKYVSLPRPSGEAGVAWYINALLRTVQQENIDLWVSCSGVASAVEDGQATEILSRRTNCKFIQFTAQDTGILHAKNSFIDKVKELGLPAPETHEVRSRDSVHKILHRSTSSTNGTPRTSSEVGSLVVDKTRKTRRTSRQFILKSVDMDDSAREAAADMTILPRHTPSETYNFVANMKINEQKPWVLQQYVKGREYCTHALVVKGKVKAFVACYSSDLVMHYEALQKDDPLSQAMEQFTITFAGLMGASNLDPDGFVSPTVDEKPGDFTGHLSFDFLVEQLASEKGVECSILPIECNPRAHTAVALFEGKEVEMTEAYLSALDTSTPDDLANGFHESLMHDEDTAHERSTIVRPPEQPKKVYWIGHDLVVLGILPLLTLAQAFIRSSLSYLSYIPMADAVFNRSPSPPLRTATRRTIYDLAAFAEHVLTWQDGTYTLWDPLPAWWLYQVYWPGLFLKAALEGKKWSRVNVGTTKMFGC</sequence>
<evidence type="ECO:0000313" key="3">
    <source>
        <dbReference type="EMBL" id="MDI1491568.1"/>
    </source>
</evidence>
<dbReference type="InterPro" id="IPR036291">
    <property type="entry name" value="NAD(P)-bd_dom_sf"/>
</dbReference>
<dbReference type="AlphaFoldDB" id="A0AA43TXH9"/>
<reference evidence="3" key="1">
    <citation type="journal article" date="2023" name="Genome Biol. Evol.">
        <title>First Whole Genome Sequence and Flow Cytometry Genome Size Data for the Lichen-Forming Fungus Ramalina farinacea (Ascomycota).</title>
        <authorList>
            <person name="Llewellyn T."/>
            <person name="Mian S."/>
            <person name="Hill R."/>
            <person name="Leitch I.J."/>
            <person name="Gaya E."/>
        </authorList>
    </citation>
    <scope>NUCLEOTIDE SEQUENCE</scope>
    <source>
        <strain evidence="3">LIQ254RAFAR</strain>
    </source>
</reference>